<organism evidence="1 2">
    <name type="scientific">Candidatus Uhrbacteria bacterium GW2011_GWC2_53_7</name>
    <dbReference type="NCBI Taxonomy" id="1618986"/>
    <lineage>
        <taxon>Bacteria</taxon>
        <taxon>Candidatus Uhriibacteriota</taxon>
    </lineage>
</organism>
<accession>A0A0G1XUS6</accession>
<dbReference type="AlphaFoldDB" id="A0A0G1XUS6"/>
<dbReference type="Proteomes" id="UP000033865">
    <property type="component" value="Unassembled WGS sequence"/>
</dbReference>
<dbReference type="EMBL" id="LCRN01000061">
    <property type="protein sequence ID" value="KKW34721.1"/>
    <property type="molecule type" value="Genomic_DNA"/>
</dbReference>
<sequence>MYLFVSPHDLSSAVFGLVERVEGGKGGKVREVRKVETQPERILQNLIGYLEDQGIGRKQRSSTALRAGLSVVNTIAFVQNLPLLALSNKEEKPLEELVASADLSKTERFAIPYYEKEPRITKQKEKRLWMNCF</sequence>
<gene>
    <name evidence="1" type="ORF">UY82_C0061G0004</name>
</gene>
<comment type="caution">
    <text evidence="1">The sequence shown here is derived from an EMBL/GenBank/DDBJ whole genome shotgun (WGS) entry which is preliminary data.</text>
</comment>
<proteinExistence type="predicted"/>
<reference evidence="1 2" key="1">
    <citation type="journal article" date="2015" name="Nature">
        <title>rRNA introns, odd ribosomes, and small enigmatic genomes across a large radiation of phyla.</title>
        <authorList>
            <person name="Brown C.T."/>
            <person name="Hug L.A."/>
            <person name="Thomas B.C."/>
            <person name="Sharon I."/>
            <person name="Castelle C.J."/>
            <person name="Singh A."/>
            <person name="Wilkins M.J."/>
            <person name="Williams K.H."/>
            <person name="Banfield J.F."/>
        </authorList>
    </citation>
    <scope>NUCLEOTIDE SEQUENCE [LARGE SCALE GENOMIC DNA]</scope>
</reference>
<name>A0A0G1XUS6_9BACT</name>
<evidence type="ECO:0000313" key="2">
    <source>
        <dbReference type="Proteomes" id="UP000033865"/>
    </source>
</evidence>
<evidence type="ECO:0000313" key="1">
    <source>
        <dbReference type="EMBL" id="KKW34721.1"/>
    </source>
</evidence>
<protein>
    <submittedName>
        <fullName evidence="1">Uncharacterized protein</fullName>
    </submittedName>
</protein>